<keyword evidence="11" id="KW-0503">Monooxygenase</keyword>
<evidence type="ECO:0000256" key="2">
    <source>
        <dbReference type="ARBA" id="ARBA00004370"/>
    </source>
</evidence>
<dbReference type="InterPro" id="IPR040125">
    <property type="entry name" value="Squalene_monox"/>
</dbReference>
<comment type="cofactor">
    <cofactor evidence="1 9">
        <name>FAD</name>
        <dbReference type="ChEBI" id="CHEBI:57692"/>
    </cofactor>
</comment>
<keyword evidence="12" id="KW-1185">Reference proteome</keyword>
<keyword evidence="6 9" id="KW-0274">FAD</keyword>
<comment type="caution">
    <text evidence="11">The sequence shown here is derived from an EMBL/GenBank/DDBJ whole genome shotgun (WGS) entry which is preliminary data.</text>
</comment>
<organism evidence="11 12">
    <name type="scientific">Oopsacas minuta</name>
    <dbReference type="NCBI Taxonomy" id="111878"/>
    <lineage>
        <taxon>Eukaryota</taxon>
        <taxon>Metazoa</taxon>
        <taxon>Porifera</taxon>
        <taxon>Hexactinellida</taxon>
        <taxon>Hexasterophora</taxon>
        <taxon>Lyssacinosida</taxon>
        <taxon>Leucopsacidae</taxon>
        <taxon>Oopsacas</taxon>
    </lineage>
</organism>
<evidence type="ECO:0000256" key="7">
    <source>
        <dbReference type="ARBA" id="ARBA00023002"/>
    </source>
</evidence>
<evidence type="ECO:0000256" key="5">
    <source>
        <dbReference type="ARBA" id="ARBA00022630"/>
    </source>
</evidence>
<dbReference type="GO" id="GO:0050660">
    <property type="term" value="F:flavin adenine dinucleotide binding"/>
    <property type="evidence" value="ECO:0007669"/>
    <property type="project" value="UniProtKB-UniRule"/>
</dbReference>
<protein>
    <recommendedName>
        <fullName evidence="4 9">Squalene monooxygenase</fullName>
        <ecNumber evidence="4 9">1.14.14.17</ecNumber>
    </recommendedName>
</protein>
<evidence type="ECO:0000256" key="6">
    <source>
        <dbReference type="ARBA" id="ARBA00022827"/>
    </source>
</evidence>
<keyword evidence="7 9" id="KW-0560">Oxidoreductase</keyword>
<comment type="similarity">
    <text evidence="3 9">Belongs to the squalene monooxygenase family.</text>
</comment>
<dbReference type="InterPro" id="IPR013698">
    <property type="entry name" value="Squalene_epoxidase"/>
</dbReference>
<comment type="function">
    <text evidence="9">Catalyzes the stereospecific oxidation of squalene to (S)-2,3-epoxysqualene, and is considered to be a rate-limiting enzyme in steroid biosynthesis.</text>
</comment>
<dbReference type="PANTHER" id="PTHR10835:SF0">
    <property type="entry name" value="SQUALENE MONOOXYGENASE"/>
    <property type="match status" value="1"/>
</dbReference>
<comment type="catalytic activity">
    <reaction evidence="9">
        <text>squalene + reduced [NADPH--hemoprotein reductase] + O2 = (S)-2,3-epoxysqualene + oxidized [NADPH--hemoprotein reductase] + H2O + H(+)</text>
        <dbReference type="Rhea" id="RHEA:25282"/>
        <dbReference type="Rhea" id="RHEA-COMP:11964"/>
        <dbReference type="Rhea" id="RHEA-COMP:11965"/>
        <dbReference type="ChEBI" id="CHEBI:15377"/>
        <dbReference type="ChEBI" id="CHEBI:15378"/>
        <dbReference type="ChEBI" id="CHEBI:15379"/>
        <dbReference type="ChEBI" id="CHEBI:15440"/>
        <dbReference type="ChEBI" id="CHEBI:15441"/>
        <dbReference type="ChEBI" id="CHEBI:57618"/>
        <dbReference type="ChEBI" id="CHEBI:58210"/>
        <dbReference type="EC" id="1.14.14.17"/>
    </reaction>
</comment>
<evidence type="ECO:0000256" key="9">
    <source>
        <dbReference type="RuleBase" id="RU367121"/>
    </source>
</evidence>
<dbReference type="FunFam" id="3.50.50.60:FF:000662">
    <property type="entry name" value="Uncharacterized protein"/>
    <property type="match status" value="1"/>
</dbReference>
<dbReference type="GO" id="GO:0005789">
    <property type="term" value="C:endoplasmic reticulum membrane"/>
    <property type="evidence" value="ECO:0007669"/>
    <property type="project" value="UniProtKB-SubCell"/>
</dbReference>
<dbReference type="PRINTS" id="PR00420">
    <property type="entry name" value="RNGMNOXGNASE"/>
</dbReference>
<dbReference type="GO" id="GO:0016126">
    <property type="term" value="P:sterol biosynthetic process"/>
    <property type="evidence" value="ECO:0007669"/>
    <property type="project" value="UniProtKB-UniRule"/>
</dbReference>
<evidence type="ECO:0000256" key="1">
    <source>
        <dbReference type="ARBA" id="ARBA00001974"/>
    </source>
</evidence>
<dbReference type="Pfam" id="PF08491">
    <property type="entry name" value="SE"/>
    <property type="match status" value="1"/>
</dbReference>
<feature type="domain" description="Squalene epoxidase" evidence="10">
    <location>
        <begin position="157"/>
        <end position="426"/>
    </location>
</feature>
<dbReference type="GO" id="GO:0008203">
    <property type="term" value="P:cholesterol metabolic process"/>
    <property type="evidence" value="ECO:0007669"/>
    <property type="project" value="TreeGrafter"/>
</dbReference>
<proteinExistence type="inferred from homology"/>
<evidence type="ECO:0000256" key="4">
    <source>
        <dbReference type="ARBA" id="ARBA00012312"/>
    </source>
</evidence>
<keyword evidence="8 9" id="KW-0472">Membrane</keyword>
<dbReference type="Proteomes" id="UP001165289">
    <property type="component" value="Unassembled WGS sequence"/>
</dbReference>
<sequence>MEAEIAIIGSGIAGSAMAHVMGLQNRKVVLIERQFSEPDRIVGELLQPGGMTALQELQLEDCVENIEAAVVHGYVVHYMRNGESVVLTYPRKESGDSIHTGRAFHHGRFVMNLRKAALANTNVYKLEGSATQLIYEAGCVVGVSVKTKDSDSEVIIKAQLTVVADGSFSKFRRELSASEQKICSHFVGIIMEDCPQFKPNFAEVIISEAGVILVYKISPHCTRALIDIRGPIPSNLRSHILESFVNHVPQHIRAPFVRAVENGRLRSMPNCFLASQPKCIPGVILLGDASNQRHPLTGCGMTAAFNDVIIWRNLLQGIDLSDHSVVLSAVEKFHWERKSNHSYVINVLAQALYSLFSATEDNMKYLQEACFNYFQLGGECADGPIALLSVVTPKPLKLIGHFFTVAFYAMYNVTASHGLWMLPLGLIRSLRVIYTACKVIFPLMLSETLKPIKANY</sequence>
<dbReference type="AlphaFoldDB" id="A0AAV7KI34"/>
<comment type="subcellular location">
    <subcellularLocation>
        <location evidence="9">Endoplasmic reticulum membrane</location>
        <topology evidence="9">Peripheral membrane protein</topology>
    </subcellularLocation>
    <subcellularLocation>
        <location evidence="2">Membrane</location>
    </subcellularLocation>
</comment>
<keyword evidence="9" id="KW-0256">Endoplasmic reticulum</keyword>
<accession>A0AAV7KI34</accession>
<reference evidence="11 12" key="1">
    <citation type="journal article" date="2023" name="BMC Biol.">
        <title>The compact genome of the sponge Oopsacas minuta (Hexactinellida) is lacking key metazoan core genes.</title>
        <authorList>
            <person name="Santini S."/>
            <person name="Schenkelaars Q."/>
            <person name="Jourda C."/>
            <person name="Duchesne M."/>
            <person name="Belahbib H."/>
            <person name="Rocher C."/>
            <person name="Selva M."/>
            <person name="Riesgo A."/>
            <person name="Vervoort M."/>
            <person name="Leys S.P."/>
            <person name="Kodjabachian L."/>
            <person name="Le Bivic A."/>
            <person name="Borchiellini C."/>
            <person name="Claverie J.M."/>
            <person name="Renard E."/>
        </authorList>
    </citation>
    <scope>NUCLEOTIDE SEQUENCE [LARGE SCALE GENOMIC DNA]</scope>
    <source>
        <strain evidence="11">SPO-2</strain>
    </source>
</reference>
<evidence type="ECO:0000313" key="11">
    <source>
        <dbReference type="EMBL" id="KAI6661027.1"/>
    </source>
</evidence>
<gene>
    <name evidence="11" type="ORF">LOD99_13749</name>
</gene>
<evidence type="ECO:0000313" key="12">
    <source>
        <dbReference type="Proteomes" id="UP001165289"/>
    </source>
</evidence>
<dbReference type="SUPFAM" id="SSF51905">
    <property type="entry name" value="FAD/NAD(P)-binding domain"/>
    <property type="match status" value="1"/>
</dbReference>
<dbReference type="EMBL" id="JAKMXF010000022">
    <property type="protein sequence ID" value="KAI6661027.1"/>
    <property type="molecule type" value="Genomic_DNA"/>
</dbReference>
<evidence type="ECO:0000259" key="10">
    <source>
        <dbReference type="Pfam" id="PF08491"/>
    </source>
</evidence>
<dbReference type="PANTHER" id="PTHR10835">
    <property type="entry name" value="SQUALENE MONOOXYGENASE"/>
    <property type="match status" value="1"/>
</dbReference>
<evidence type="ECO:0000256" key="3">
    <source>
        <dbReference type="ARBA" id="ARBA00008802"/>
    </source>
</evidence>
<keyword evidence="5 9" id="KW-0285">Flavoprotein</keyword>
<dbReference type="EC" id="1.14.14.17" evidence="4 9"/>
<evidence type="ECO:0000256" key="8">
    <source>
        <dbReference type="ARBA" id="ARBA00023136"/>
    </source>
</evidence>
<dbReference type="InterPro" id="IPR036188">
    <property type="entry name" value="FAD/NAD-bd_sf"/>
</dbReference>
<name>A0AAV7KI34_9METZ</name>
<dbReference type="GO" id="GO:0004506">
    <property type="term" value="F:squalene monooxygenase activity"/>
    <property type="evidence" value="ECO:0007669"/>
    <property type="project" value="UniProtKB-UniRule"/>
</dbReference>
<dbReference type="Gene3D" id="3.50.50.60">
    <property type="entry name" value="FAD/NAD(P)-binding domain"/>
    <property type="match status" value="1"/>
</dbReference>